<reference evidence="3" key="1">
    <citation type="submission" date="2023-08" db="EMBL/GenBank/DDBJ databases">
        <authorList>
            <person name="Chen Y."/>
            <person name="Shah S."/>
            <person name="Dougan E. K."/>
            <person name="Thang M."/>
            <person name="Chan C."/>
        </authorList>
    </citation>
    <scope>NUCLEOTIDE SEQUENCE</scope>
</reference>
<dbReference type="Proteomes" id="UP001178507">
    <property type="component" value="Unassembled WGS sequence"/>
</dbReference>
<dbReference type="AlphaFoldDB" id="A0AA36HXE9"/>
<accession>A0AA36HXE9</accession>
<keyword evidence="4" id="KW-1185">Reference proteome</keyword>
<gene>
    <name evidence="3" type="ORF">EVOR1521_LOCUS6029</name>
</gene>
<feature type="transmembrane region" description="Helical" evidence="1">
    <location>
        <begin position="21"/>
        <end position="40"/>
    </location>
</feature>
<dbReference type="SUPFAM" id="SSF53474">
    <property type="entry name" value="alpha/beta-Hydrolases"/>
    <property type="match status" value="1"/>
</dbReference>
<dbReference type="Pfam" id="PF12697">
    <property type="entry name" value="Abhydrolase_6"/>
    <property type="match status" value="1"/>
</dbReference>
<keyword evidence="1" id="KW-0472">Membrane</keyword>
<dbReference type="PANTHER" id="PTHR12277:SF81">
    <property type="entry name" value="PROTEIN ABHD13"/>
    <property type="match status" value="1"/>
</dbReference>
<protein>
    <recommendedName>
        <fullName evidence="2">AB hydrolase-1 domain-containing protein</fullName>
    </recommendedName>
</protein>
<sequence>MAPGTSSQRVSVVPSHALRRRVLVAAAACGIAAVGIRWVAVKLQNALLYHPRPIHGNPTYEALLAQATQHLQRYGYTVEALNYTSKGQQTALLVRPEPQRPSPLWLVFGGNAMVSVDWLPFCDRVLSSKDGSVGKPSLLLVDYPGYGDNSGEPSPGSVLEASKRALERVLEHLPAPPESVNLFGHSLGAAAAAQLAVELLRSDRPPGRLLLSSPFLSLEDMASVLLGGPRWLLRGLITHHWDNAKAVPAAAAGGWQVFIVHPKRDEIVPVAQGQELQKFVEKQGKSCQLVQPEGCGHNDVLFAALGTYAALLGSRL</sequence>
<proteinExistence type="predicted"/>
<feature type="domain" description="AB hydrolase-1" evidence="2">
    <location>
        <begin position="138"/>
        <end position="299"/>
    </location>
</feature>
<comment type="caution">
    <text evidence="3">The sequence shown here is derived from an EMBL/GenBank/DDBJ whole genome shotgun (WGS) entry which is preliminary data.</text>
</comment>
<name>A0AA36HXE9_9DINO</name>
<dbReference type="InterPro" id="IPR000073">
    <property type="entry name" value="AB_hydrolase_1"/>
</dbReference>
<evidence type="ECO:0000313" key="3">
    <source>
        <dbReference type="EMBL" id="CAJ1377141.1"/>
    </source>
</evidence>
<organism evidence="3 4">
    <name type="scientific">Effrenium voratum</name>
    <dbReference type="NCBI Taxonomy" id="2562239"/>
    <lineage>
        <taxon>Eukaryota</taxon>
        <taxon>Sar</taxon>
        <taxon>Alveolata</taxon>
        <taxon>Dinophyceae</taxon>
        <taxon>Suessiales</taxon>
        <taxon>Symbiodiniaceae</taxon>
        <taxon>Effrenium</taxon>
    </lineage>
</organism>
<evidence type="ECO:0000256" key="1">
    <source>
        <dbReference type="SAM" id="Phobius"/>
    </source>
</evidence>
<dbReference type="EMBL" id="CAUJNA010000446">
    <property type="protein sequence ID" value="CAJ1377141.1"/>
    <property type="molecule type" value="Genomic_DNA"/>
</dbReference>
<evidence type="ECO:0000313" key="4">
    <source>
        <dbReference type="Proteomes" id="UP001178507"/>
    </source>
</evidence>
<dbReference type="PANTHER" id="PTHR12277">
    <property type="entry name" value="ALPHA/BETA HYDROLASE DOMAIN-CONTAINING PROTEIN"/>
    <property type="match status" value="1"/>
</dbReference>
<evidence type="ECO:0000259" key="2">
    <source>
        <dbReference type="Pfam" id="PF12697"/>
    </source>
</evidence>
<dbReference type="InterPro" id="IPR029058">
    <property type="entry name" value="AB_hydrolase_fold"/>
</dbReference>
<dbReference type="Gene3D" id="3.40.50.1820">
    <property type="entry name" value="alpha/beta hydrolase"/>
    <property type="match status" value="1"/>
</dbReference>
<keyword evidence="1" id="KW-1133">Transmembrane helix</keyword>
<keyword evidence="1" id="KW-0812">Transmembrane</keyword>